<dbReference type="EMBL" id="JASPKY010000121">
    <property type="protein sequence ID" value="KAK9732182.1"/>
    <property type="molecule type" value="Genomic_DNA"/>
</dbReference>
<dbReference type="PANTHER" id="PTHR13393">
    <property type="entry name" value="SAM-DEPENDENT METHYLTRANSFERASE"/>
    <property type="match status" value="1"/>
</dbReference>
<organism evidence="3 4">
    <name type="scientific">Popillia japonica</name>
    <name type="common">Japanese beetle</name>
    <dbReference type="NCBI Taxonomy" id="7064"/>
    <lineage>
        <taxon>Eukaryota</taxon>
        <taxon>Metazoa</taxon>
        <taxon>Ecdysozoa</taxon>
        <taxon>Arthropoda</taxon>
        <taxon>Hexapoda</taxon>
        <taxon>Insecta</taxon>
        <taxon>Pterygota</taxon>
        <taxon>Neoptera</taxon>
        <taxon>Endopterygota</taxon>
        <taxon>Coleoptera</taxon>
        <taxon>Polyphaga</taxon>
        <taxon>Scarabaeiformia</taxon>
        <taxon>Scarabaeidae</taxon>
        <taxon>Rutelinae</taxon>
        <taxon>Popillia</taxon>
    </lineage>
</organism>
<dbReference type="SUPFAM" id="SSF53335">
    <property type="entry name" value="S-adenosyl-L-methionine-dependent methyltransferases"/>
    <property type="match status" value="1"/>
</dbReference>
<gene>
    <name evidence="3" type="ORF">QE152_g12994</name>
</gene>
<evidence type="ECO:0000313" key="3">
    <source>
        <dbReference type="EMBL" id="KAK9732182.1"/>
    </source>
</evidence>
<dbReference type="InterPro" id="IPR010286">
    <property type="entry name" value="METTL16/RlmF"/>
</dbReference>
<dbReference type="PANTHER" id="PTHR13393:SF0">
    <property type="entry name" value="RNA N6-ADENOSINE-METHYLTRANSFERASE METTL16"/>
    <property type="match status" value="1"/>
</dbReference>
<protein>
    <submittedName>
        <fullName evidence="3">RNA methyltransferase</fullName>
    </submittedName>
</protein>
<dbReference type="AlphaFoldDB" id="A0AAW1LBB6"/>
<dbReference type="InterPro" id="IPR029063">
    <property type="entry name" value="SAM-dependent_MTases_sf"/>
</dbReference>
<keyword evidence="1 3" id="KW-0489">Methyltransferase</keyword>
<keyword evidence="4" id="KW-1185">Reference proteome</keyword>
<dbReference type="GO" id="GO:0008168">
    <property type="term" value="F:methyltransferase activity"/>
    <property type="evidence" value="ECO:0007669"/>
    <property type="project" value="UniProtKB-KW"/>
</dbReference>
<dbReference type="Proteomes" id="UP001458880">
    <property type="component" value="Unassembled WGS sequence"/>
</dbReference>
<dbReference type="GO" id="GO:0005634">
    <property type="term" value="C:nucleus"/>
    <property type="evidence" value="ECO:0007669"/>
    <property type="project" value="TreeGrafter"/>
</dbReference>
<reference evidence="3 4" key="1">
    <citation type="journal article" date="2024" name="BMC Genomics">
        <title>De novo assembly and annotation of Popillia japonica's genome with initial clues to its potential as an invasive pest.</title>
        <authorList>
            <person name="Cucini C."/>
            <person name="Boschi S."/>
            <person name="Funari R."/>
            <person name="Cardaioli E."/>
            <person name="Iannotti N."/>
            <person name="Marturano G."/>
            <person name="Paoli F."/>
            <person name="Bruttini M."/>
            <person name="Carapelli A."/>
            <person name="Frati F."/>
            <person name="Nardi F."/>
        </authorList>
    </citation>
    <scope>NUCLEOTIDE SEQUENCE [LARGE SCALE GENOMIC DNA]</scope>
    <source>
        <strain evidence="3">DMR45628</strain>
    </source>
</reference>
<evidence type="ECO:0000256" key="2">
    <source>
        <dbReference type="ARBA" id="ARBA00022679"/>
    </source>
</evidence>
<dbReference type="Gene3D" id="3.40.50.150">
    <property type="entry name" value="Vaccinia Virus protein VP39"/>
    <property type="match status" value="1"/>
</dbReference>
<comment type="caution">
    <text evidence="3">The sequence shown here is derived from an EMBL/GenBank/DDBJ whole genome shotgun (WGS) entry which is preliminary data.</text>
</comment>
<sequence>MHPRNIYNKRLNFNALASKFPEFKKHTTLDLKGQVIMDFKNIEALRILSKILLKKDFNLDVHFPHNGLVPTIPLRLNYILFIEDLLKLSQHECIKGLDIGVGASCIYPLIAAKKNGWQMVGTDINADTLTCAQNNINNNNLSHLIKVVKVKEETILDEVLKQDSVS</sequence>
<name>A0AAW1LBB6_POPJA</name>
<evidence type="ECO:0000256" key="1">
    <source>
        <dbReference type="ARBA" id="ARBA00022603"/>
    </source>
</evidence>
<proteinExistence type="predicted"/>
<dbReference type="Pfam" id="PF05971">
    <property type="entry name" value="Methyltransf_10"/>
    <property type="match status" value="1"/>
</dbReference>
<evidence type="ECO:0000313" key="4">
    <source>
        <dbReference type="Proteomes" id="UP001458880"/>
    </source>
</evidence>
<keyword evidence="2" id="KW-0808">Transferase</keyword>
<dbReference type="GO" id="GO:0070475">
    <property type="term" value="P:rRNA base methylation"/>
    <property type="evidence" value="ECO:0007669"/>
    <property type="project" value="TreeGrafter"/>
</dbReference>
<accession>A0AAW1LBB6</accession>